<protein>
    <submittedName>
        <fullName evidence="1">Uncharacterized protein</fullName>
    </submittedName>
</protein>
<gene>
    <name evidence="1" type="ORF">S06H3_55216</name>
</gene>
<name>X1PL68_9ZZZZ</name>
<dbReference type="AlphaFoldDB" id="X1PL68"/>
<feature type="non-terminal residue" evidence="1">
    <location>
        <position position="189"/>
    </location>
</feature>
<dbReference type="EMBL" id="BARV01035379">
    <property type="protein sequence ID" value="GAI56588.1"/>
    <property type="molecule type" value="Genomic_DNA"/>
</dbReference>
<proteinExistence type="predicted"/>
<comment type="caution">
    <text evidence="1">The sequence shown here is derived from an EMBL/GenBank/DDBJ whole genome shotgun (WGS) entry which is preliminary data.</text>
</comment>
<organism evidence="1">
    <name type="scientific">marine sediment metagenome</name>
    <dbReference type="NCBI Taxonomy" id="412755"/>
    <lineage>
        <taxon>unclassified sequences</taxon>
        <taxon>metagenomes</taxon>
        <taxon>ecological metagenomes</taxon>
    </lineage>
</organism>
<reference evidence="1" key="1">
    <citation type="journal article" date="2014" name="Front. Microbiol.">
        <title>High frequency of phylogenetically diverse reductive dehalogenase-homologous genes in deep subseafloor sedimentary metagenomes.</title>
        <authorList>
            <person name="Kawai M."/>
            <person name="Futagami T."/>
            <person name="Toyoda A."/>
            <person name="Takaki Y."/>
            <person name="Nishi S."/>
            <person name="Hori S."/>
            <person name="Arai W."/>
            <person name="Tsubouchi T."/>
            <person name="Morono Y."/>
            <person name="Uchiyama I."/>
            <person name="Ito T."/>
            <person name="Fujiyama A."/>
            <person name="Inagaki F."/>
            <person name="Takami H."/>
        </authorList>
    </citation>
    <scope>NUCLEOTIDE SEQUENCE</scope>
    <source>
        <strain evidence="1">Expedition CK06-06</strain>
    </source>
</reference>
<accession>X1PL68</accession>
<sequence length="189" mass="21248">MRIIEKIRVKKIAFCVNSTPANRFELLLAKSDNDGETAEIVKVVNDFLEGEFTAAELEKAIDKDKFLDAIALLKKYRPDMPDDVQASIDQLVKFAARSYGYGYGYPGKKEEEKVKKSRWPSFMPDEAAVVELEAGMTEDDEEKENLRKESTGKYLAPLGLMSALASRSKTWIKKKTLGKYLAPLGLMQA</sequence>
<evidence type="ECO:0000313" key="1">
    <source>
        <dbReference type="EMBL" id="GAI56588.1"/>
    </source>
</evidence>